<dbReference type="FunFam" id="2.40.30.10:FF:000351">
    <property type="entry name" value="Ribosomal protein L3"/>
    <property type="match status" value="1"/>
</dbReference>
<dbReference type="HOGENOM" id="CLU_2707113_0_0_1"/>
<evidence type="ECO:0000256" key="1">
    <source>
        <dbReference type="ARBA" id="ARBA00006540"/>
    </source>
</evidence>
<reference evidence="4" key="1">
    <citation type="journal article" date="2012" name="Nature">
        <title>The oyster genome reveals stress adaptation and complexity of shell formation.</title>
        <authorList>
            <person name="Zhang G."/>
            <person name="Fang X."/>
            <person name="Guo X."/>
            <person name="Li L."/>
            <person name="Luo R."/>
            <person name="Xu F."/>
            <person name="Yang P."/>
            <person name="Zhang L."/>
            <person name="Wang X."/>
            <person name="Qi H."/>
            <person name="Xiong Z."/>
            <person name="Que H."/>
            <person name="Xie Y."/>
            <person name="Holland P.W."/>
            <person name="Paps J."/>
            <person name="Zhu Y."/>
            <person name="Wu F."/>
            <person name="Chen Y."/>
            <person name="Wang J."/>
            <person name="Peng C."/>
            <person name="Meng J."/>
            <person name="Yang L."/>
            <person name="Liu J."/>
            <person name="Wen B."/>
            <person name="Zhang N."/>
            <person name="Huang Z."/>
            <person name="Zhu Q."/>
            <person name="Feng Y."/>
            <person name="Mount A."/>
            <person name="Hedgecock D."/>
            <person name="Xu Z."/>
            <person name="Liu Y."/>
            <person name="Domazet-Loso T."/>
            <person name="Du Y."/>
            <person name="Sun X."/>
            <person name="Zhang S."/>
            <person name="Liu B."/>
            <person name="Cheng P."/>
            <person name="Jiang X."/>
            <person name="Li J."/>
            <person name="Fan D."/>
            <person name="Wang W."/>
            <person name="Fu W."/>
            <person name="Wang T."/>
            <person name="Wang B."/>
            <person name="Zhang J."/>
            <person name="Peng Z."/>
            <person name="Li Y."/>
            <person name="Li N."/>
            <person name="Wang J."/>
            <person name="Chen M."/>
            <person name="He Y."/>
            <person name="Tan F."/>
            <person name="Song X."/>
            <person name="Zheng Q."/>
            <person name="Huang R."/>
            <person name="Yang H."/>
            <person name="Du X."/>
            <person name="Chen L."/>
            <person name="Yang M."/>
            <person name="Gaffney P.M."/>
            <person name="Wang S."/>
            <person name="Luo L."/>
            <person name="She Z."/>
            <person name="Ming Y."/>
            <person name="Huang W."/>
            <person name="Zhang S."/>
            <person name="Huang B."/>
            <person name="Zhang Y."/>
            <person name="Qu T."/>
            <person name="Ni P."/>
            <person name="Miao G."/>
            <person name="Wang J."/>
            <person name="Wang Q."/>
            <person name="Steinberg C.E."/>
            <person name="Wang H."/>
            <person name="Li N."/>
            <person name="Qian L."/>
            <person name="Zhang G."/>
            <person name="Li Y."/>
            <person name="Yang H."/>
            <person name="Liu X."/>
            <person name="Wang J."/>
            <person name="Yin Y."/>
            <person name="Wang J."/>
        </authorList>
    </citation>
    <scope>NUCLEOTIDE SEQUENCE [LARGE SCALE GENOMIC DNA]</scope>
    <source>
        <strain evidence="4">05x7-T-G4-1.051#20</strain>
    </source>
</reference>
<dbReference type="InterPro" id="IPR000597">
    <property type="entry name" value="Ribosomal_uL3"/>
</dbReference>
<dbReference type="AlphaFoldDB" id="K1QG23"/>
<dbReference type="GO" id="GO:0003723">
    <property type="term" value="F:RNA binding"/>
    <property type="evidence" value="ECO:0007669"/>
    <property type="project" value="TreeGrafter"/>
</dbReference>
<organism evidence="4">
    <name type="scientific">Magallana gigas</name>
    <name type="common">Pacific oyster</name>
    <name type="synonym">Crassostrea gigas</name>
    <dbReference type="NCBI Taxonomy" id="29159"/>
    <lineage>
        <taxon>Eukaryota</taxon>
        <taxon>Metazoa</taxon>
        <taxon>Spiralia</taxon>
        <taxon>Lophotrochozoa</taxon>
        <taxon>Mollusca</taxon>
        <taxon>Bivalvia</taxon>
        <taxon>Autobranchia</taxon>
        <taxon>Pteriomorphia</taxon>
        <taxon>Ostreida</taxon>
        <taxon>Ostreoidea</taxon>
        <taxon>Ostreidae</taxon>
        <taxon>Magallana</taxon>
    </lineage>
</organism>
<dbReference type="InterPro" id="IPR045077">
    <property type="entry name" value="L3_arc_euk"/>
</dbReference>
<dbReference type="GO" id="GO:0003735">
    <property type="term" value="F:structural constituent of ribosome"/>
    <property type="evidence" value="ECO:0007669"/>
    <property type="project" value="InterPro"/>
</dbReference>
<keyword evidence="2 4" id="KW-0689">Ribosomal protein</keyword>
<evidence type="ECO:0000313" key="4">
    <source>
        <dbReference type="EMBL" id="EKC27775.1"/>
    </source>
</evidence>
<proteinExistence type="inferred from homology"/>
<keyword evidence="3" id="KW-0687">Ribonucleoprotein</keyword>
<comment type="similarity">
    <text evidence="1">Belongs to the universal ribosomal protein uL3 family.</text>
</comment>
<dbReference type="GO" id="GO:0022625">
    <property type="term" value="C:cytosolic large ribosomal subunit"/>
    <property type="evidence" value="ECO:0007669"/>
    <property type="project" value="TreeGrafter"/>
</dbReference>
<protein>
    <submittedName>
        <fullName evidence="4">60S ribosomal protein L3</fullName>
    </submittedName>
</protein>
<sequence length="85" mass="9677">MGGFPHYGEVNQDFVMIKGCCMGSKKRVITLRKSLLATFRKKAMEKISLKFIDTSSKYGHGRFQTFEEKKNFLGPLKKDAQKEAA</sequence>
<gene>
    <name evidence="4" type="ORF">CGI_10012282</name>
</gene>
<dbReference type="InterPro" id="IPR009000">
    <property type="entry name" value="Transl_B-barrel_sf"/>
</dbReference>
<dbReference type="PANTHER" id="PTHR11363:SF5">
    <property type="entry name" value="LARGE RIBOSOMAL SUBUNIT PROTEIN UL3"/>
    <property type="match status" value="1"/>
</dbReference>
<dbReference type="Gene3D" id="2.40.30.10">
    <property type="entry name" value="Translation factors"/>
    <property type="match status" value="1"/>
</dbReference>
<dbReference type="Pfam" id="PF00297">
    <property type="entry name" value="Ribosomal_L3"/>
    <property type="match status" value="1"/>
</dbReference>
<name>K1QG23_MAGGI</name>
<dbReference type="GO" id="GO:0006412">
    <property type="term" value="P:translation"/>
    <property type="evidence" value="ECO:0007669"/>
    <property type="project" value="InterPro"/>
</dbReference>
<dbReference type="EMBL" id="JH818022">
    <property type="protein sequence ID" value="EKC27775.1"/>
    <property type="molecule type" value="Genomic_DNA"/>
</dbReference>
<dbReference type="SUPFAM" id="SSF50447">
    <property type="entry name" value="Translation proteins"/>
    <property type="match status" value="1"/>
</dbReference>
<dbReference type="PANTHER" id="PTHR11363">
    <property type="entry name" value="60S RIBOSOMAL PROTEIN L3-RELATED"/>
    <property type="match status" value="1"/>
</dbReference>
<dbReference type="InParanoid" id="K1QG23"/>
<evidence type="ECO:0000256" key="2">
    <source>
        <dbReference type="ARBA" id="ARBA00022980"/>
    </source>
</evidence>
<accession>K1QG23</accession>
<evidence type="ECO:0000256" key="3">
    <source>
        <dbReference type="ARBA" id="ARBA00023274"/>
    </source>
</evidence>